<reference evidence="1 2" key="1">
    <citation type="journal article" date="2018" name="Sci. Data">
        <title>The draft genome sequence of cork oak.</title>
        <authorList>
            <person name="Ramos A.M."/>
            <person name="Usie A."/>
            <person name="Barbosa P."/>
            <person name="Barros P.M."/>
            <person name="Capote T."/>
            <person name="Chaves I."/>
            <person name="Simoes F."/>
            <person name="Abreu I."/>
            <person name="Carrasquinho I."/>
            <person name="Faro C."/>
            <person name="Guimaraes J.B."/>
            <person name="Mendonca D."/>
            <person name="Nobrega F."/>
            <person name="Rodrigues L."/>
            <person name="Saibo N.J.M."/>
            <person name="Varela M.C."/>
            <person name="Egas C."/>
            <person name="Matos J."/>
            <person name="Miguel C.M."/>
            <person name="Oliveira M.M."/>
            <person name="Ricardo C.P."/>
            <person name="Goncalves S."/>
        </authorList>
    </citation>
    <scope>NUCLEOTIDE SEQUENCE [LARGE SCALE GENOMIC DNA]</scope>
    <source>
        <strain evidence="2">cv. HL8</strain>
    </source>
</reference>
<protein>
    <submittedName>
        <fullName evidence="1">Uncharacterized protein</fullName>
    </submittedName>
</protein>
<name>A0AAW0M2Z8_QUESU</name>
<dbReference type="Proteomes" id="UP000237347">
    <property type="component" value="Unassembled WGS sequence"/>
</dbReference>
<accession>A0AAW0M2Z8</accession>
<sequence length="79" mass="8619">MNPHALVVQKRTSGMPSLAAASRVKLMTPSETMQVTGGTWEEELLRLCGKFLQGQFLVSEVEALIAESEILLAQSMKLS</sequence>
<proteinExistence type="predicted"/>
<dbReference type="AlphaFoldDB" id="A0AAW0M2Z8"/>
<comment type="caution">
    <text evidence="1">The sequence shown here is derived from an EMBL/GenBank/DDBJ whole genome shotgun (WGS) entry which is preliminary data.</text>
</comment>
<dbReference type="EMBL" id="PKMF04000023">
    <property type="protein sequence ID" value="KAK7857947.1"/>
    <property type="molecule type" value="Genomic_DNA"/>
</dbReference>
<evidence type="ECO:0000313" key="2">
    <source>
        <dbReference type="Proteomes" id="UP000237347"/>
    </source>
</evidence>
<organism evidence="1 2">
    <name type="scientific">Quercus suber</name>
    <name type="common">Cork oak</name>
    <dbReference type="NCBI Taxonomy" id="58331"/>
    <lineage>
        <taxon>Eukaryota</taxon>
        <taxon>Viridiplantae</taxon>
        <taxon>Streptophyta</taxon>
        <taxon>Embryophyta</taxon>
        <taxon>Tracheophyta</taxon>
        <taxon>Spermatophyta</taxon>
        <taxon>Magnoliopsida</taxon>
        <taxon>eudicotyledons</taxon>
        <taxon>Gunneridae</taxon>
        <taxon>Pentapetalae</taxon>
        <taxon>rosids</taxon>
        <taxon>fabids</taxon>
        <taxon>Fagales</taxon>
        <taxon>Fagaceae</taxon>
        <taxon>Quercus</taxon>
    </lineage>
</organism>
<keyword evidence="2" id="KW-1185">Reference proteome</keyword>
<gene>
    <name evidence="1" type="ORF">CFP56_015254</name>
</gene>
<evidence type="ECO:0000313" key="1">
    <source>
        <dbReference type="EMBL" id="KAK7857947.1"/>
    </source>
</evidence>